<evidence type="ECO:0000313" key="1">
    <source>
        <dbReference type="EMBL" id="GID80307.1"/>
    </source>
</evidence>
<sequence>MRTGAVLAMAAGGSGERPLVAVLSAPGHTDDEGDHLRVWHVATGQVAAVPVPPARCVTASGEAGWRRVPSAVGGWATGGLWW</sequence>
<organism evidence="1 2">
    <name type="scientific">Paractinoplanes deccanensis</name>
    <dbReference type="NCBI Taxonomy" id="113561"/>
    <lineage>
        <taxon>Bacteria</taxon>
        <taxon>Bacillati</taxon>
        <taxon>Actinomycetota</taxon>
        <taxon>Actinomycetes</taxon>
        <taxon>Micromonosporales</taxon>
        <taxon>Micromonosporaceae</taxon>
        <taxon>Paractinoplanes</taxon>
    </lineage>
</organism>
<gene>
    <name evidence="1" type="ORF">Ade02nite_89480</name>
</gene>
<dbReference type="EMBL" id="BOMI01000189">
    <property type="protein sequence ID" value="GID80307.1"/>
    <property type="molecule type" value="Genomic_DNA"/>
</dbReference>
<name>A0ABQ3YJY2_9ACTN</name>
<proteinExistence type="predicted"/>
<comment type="caution">
    <text evidence="1">The sequence shown here is derived from an EMBL/GenBank/DDBJ whole genome shotgun (WGS) entry which is preliminary data.</text>
</comment>
<evidence type="ECO:0000313" key="2">
    <source>
        <dbReference type="Proteomes" id="UP000609879"/>
    </source>
</evidence>
<accession>A0ABQ3YJY2</accession>
<keyword evidence="2" id="KW-1185">Reference proteome</keyword>
<reference evidence="1 2" key="1">
    <citation type="submission" date="2021-01" db="EMBL/GenBank/DDBJ databases">
        <title>Whole genome shotgun sequence of Actinoplanes deccanensis NBRC 13994.</title>
        <authorList>
            <person name="Komaki H."/>
            <person name="Tamura T."/>
        </authorList>
    </citation>
    <scope>NUCLEOTIDE SEQUENCE [LARGE SCALE GENOMIC DNA]</scope>
    <source>
        <strain evidence="1 2">NBRC 13994</strain>
    </source>
</reference>
<protein>
    <submittedName>
        <fullName evidence="1">Uncharacterized protein</fullName>
    </submittedName>
</protein>
<dbReference type="Proteomes" id="UP000609879">
    <property type="component" value="Unassembled WGS sequence"/>
</dbReference>